<dbReference type="EMBL" id="LIAV01000049">
    <property type="protein sequence ID" value="KRO40885.1"/>
    <property type="molecule type" value="Genomic_DNA"/>
</dbReference>
<name>A0A0R2PSK1_9GAMM</name>
<dbReference type="GO" id="GO:0016887">
    <property type="term" value="F:ATP hydrolysis activity"/>
    <property type="evidence" value="ECO:0007669"/>
    <property type="project" value="TreeGrafter"/>
</dbReference>
<dbReference type="FunFam" id="3.30.450.90:FF:000001">
    <property type="entry name" value="Type II secretion system ATPase GspE"/>
    <property type="match status" value="1"/>
</dbReference>
<dbReference type="GO" id="GO:0005886">
    <property type="term" value="C:plasma membrane"/>
    <property type="evidence" value="ECO:0007669"/>
    <property type="project" value="TreeGrafter"/>
</dbReference>
<comment type="caution">
    <text evidence="6">The sequence shown here is derived from an EMBL/GenBank/DDBJ whole genome shotgun (WGS) entry which is preliminary data.</text>
</comment>
<evidence type="ECO:0000256" key="1">
    <source>
        <dbReference type="ARBA" id="ARBA00006611"/>
    </source>
</evidence>
<evidence type="ECO:0000256" key="3">
    <source>
        <dbReference type="ARBA" id="ARBA00022840"/>
    </source>
</evidence>
<feature type="domain" description="Bacterial type II secretion system protein E" evidence="5">
    <location>
        <begin position="316"/>
        <end position="330"/>
    </location>
</feature>
<accession>A0A0R2PSK1</accession>
<dbReference type="GO" id="GO:0015628">
    <property type="term" value="P:protein secretion by the type II secretion system"/>
    <property type="evidence" value="ECO:0007669"/>
    <property type="project" value="TreeGrafter"/>
</dbReference>
<keyword evidence="2" id="KW-0547">Nucleotide-binding</keyword>
<organism evidence="6 7">
    <name type="scientific">SAR86 cluster bacterium BACL1 MAG-120920-bin57</name>
    <dbReference type="NCBI Taxonomy" id="1655571"/>
    <lineage>
        <taxon>Bacteria</taxon>
        <taxon>Pseudomonadati</taxon>
        <taxon>Pseudomonadota</taxon>
        <taxon>Gammaproteobacteria</taxon>
        <taxon>SAR86 cluster</taxon>
    </lineage>
</organism>
<dbReference type="CDD" id="cd01129">
    <property type="entry name" value="PulE-GspE-like"/>
    <property type="match status" value="1"/>
</dbReference>
<dbReference type="SUPFAM" id="SSF52540">
    <property type="entry name" value="P-loop containing nucleoside triphosphate hydrolases"/>
    <property type="match status" value="1"/>
</dbReference>
<dbReference type="PANTHER" id="PTHR30258">
    <property type="entry name" value="TYPE II SECRETION SYSTEM PROTEIN GSPE-RELATED"/>
    <property type="match status" value="1"/>
</dbReference>
<dbReference type="AlphaFoldDB" id="A0A0R2PSK1"/>
<dbReference type="Gene3D" id="3.30.300.160">
    <property type="entry name" value="Type II secretion system, protein E, N-terminal domain"/>
    <property type="match status" value="1"/>
</dbReference>
<dbReference type="Proteomes" id="UP000050874">
    <property type="component" value="Unassembled WGS sequence"/>
</dbReference>
<evidence type="ECO:0000313" key="7">
    <source>
        <dbReference type="Proteomes" id="UP000050874"/>
    </source>
</evidence>
<evidence type="ECO:0000256" key="4">
    <source>
        <dbReference type="ARBA" id="ARBA00047206"/>
    </source>
</evidence>
<dbReference type="FunFam" id="3.40.50.300:FF:000398">
    <property type="entry name" value="Type IV pilus assembly ATPase PilB"/>
    <property type="match status" value="1"/>
</dbReference>
<dbReference type="Gene3D" id="3.40.50.300">
    <property type="entry name" value="P-loop containing nucleotide triphosphate hydrolases"/>
    <property type="match status" value="1"/>
</dbReference>
<dbReference type="SUPFAM" id="SSF160246">
    <property type="entry name" value="EspE N-terminal domain-like"/>
    <property type="match status" value="1"/>
</dbReference>
<comment type="similarity">
    <text evidence="1">Belongs to the GSP E family.</text>
</comment>
<protein>
    <recommendedName>
        <fullName evidence="4">General secretion pathway protein E</fullName>
    </recommendedName>
</protein>
<evidence type="ECO:0000259" key="5">
    <source>
        <dbReference type="PROSITE" id="PS00662"/>
    </source>
</evidence>
<dbReference type="PANTHER" id="PTHR30258:SF27">
    <property type="entry name" value="BACTERIOPHAGE ADSORPTION PROTEIN B-RELATED"/>
    <property type="match status" value="1"/>
</dbReference>
<evidence type="ECO:0000256" key="2">
    <source>
        <dbReference type="ARBA" id="ARBA00022741"/>
    </source>
</evidence>
<dbReference type="GO" id="GO:0015627">
    <property type="term" value="C:type II protein secretion system complex"/>
    <property type="evidence" value="ECO:0007669"/>
    <property type="project" value="TreeGrafter"/>
</dbReference>
<dbReference type="GO" id="GO:0005524">
    <property type="term" value="F:ATP binding"/>
    <property type="evidence" value="ECO:0007669"/>
    <property type="project" value="UniProtKB-KW"/>
</dbReference>
<dbReference type="Gene3D" id="3.30.450.90">
    <property type="match status" value="1"/>
</dbReference>
<reference evidence="7" key="1">
    <citation type="submission" date="2015-10" db="EMBL/GenBank/DDBJ databases">
        <title>Metagenome-Assembled Genomes uncover a global brackish microbiome.</title>
        <authorList>
            <person name="Hugerth L.W."/>
            <person name="Larsson J."/>
            <person name="Alneberg J."/>
            <person name="Lindh M.V."/>
            <person name="Legrand C."/>
            <person name="Pinhassi J."/>
            <person name="Andersson A."/>
        </authorList>
    </citation>
    <scope>NUCLEOTIDE SEQUENCE [LARGE SCALE GENOMIC DNA]</scope>
</reference>
<dbReference type="InterPro" id="IPR027417">
    <property type="entry name" value="P-loop_NTPase"/>
</dbReference>
<keyword evidence="3" id="KW-0067">ATP-binding</keyword>
<gene>
    <name evidence="6" type="ORF">ABR63_06345</name>
</gene>
<dbReference type="InterPro" id="IPR001482">
    <property type="entry name" value="T2SS/T4SS_dom"/>
</dbReference>
<dbReference type="PROSITE" id="PS00662">
    <property type="entry name" value="T2SP_E"/>
    <property type="match status" value="1"/>
</dbReference>
<sequence length="498" mass="55169">MVEKSLSENNIPLLPYDFSKSLRVIAFEKNLTLQVYSEKKIPLFLYKEISRYLRQPFDIKLCSSVDFDQLLTKYYALGEDESAINAELSENFDLQSFANTLAPTEDLLSGANDAPIIKLINGVISQAIKSRASDIHFEPYEANFIVRYRIDGILQEVLIQDARLSAPIISRLKIIARLDIAERRKPQDGRVSLSLGSKKVDVRVSTLPSSYGERIVLRLLDKQASQINIEDLGLPETILSTYQRALQFPEGIILVTGPTGSGKTTTLYAGLQHISDTSQNILTVEDPIEYTLPGIGQTQVNPKAGYDFASGLRSILRQDPDIVMVGEIRDIETAKIAIQASLTGHLVLSTVHTNSAIGAIARLRDMGIESYLLASSLRLVIAQRLVRRLCQNCKEPVETSYAIKEKFHLSSNAITFKGVGCSDCNQSGFKGRIALTEAISITDQLKKMIHDDASESDLTKEAFANTDSIQSSSTELLIQGITSFQELLKLQNHNDVDL</sequence>
<dbReference type="Pfam" id="PF22341">
    <property type="entry name" value="GSPE_N1E"/>
    <property type="match status" value="1"/>
</dbReference>
<proteinExistence type="inferred from homology"/>
<dbReference type="Pfam" id="PF00437">
    <property type="entry name" value="T2SSE"/>
    <property type="match status" value="1"/>
</dbReference>
<dbReference type="InterPro" id="IPR054757">
    <property type="entry name" value="GSPE_N1E"/>
</dbReference>
<evidence type="ECO:0000313" key="6">
    <source>
        <dbReference type="EMBL" id="KRO40885.1"/>
    </source>
</evidence>
<dbReference type="InterPro" id="IPR037257">
    <property type="entry name" value="T2SS_E_N_sf"/>
</dbReference>